<protein>
    <recommendedName>
        <fullName evidence="2">SWIM-type domain-containing protein</fullName>
    </recommendedName>
</protein>
<evidence type="ECO:0000256" key="1">
    <source>
        <dbReference type="PROSITE-ProRule" id="PRU00325"/>
    </source>
</evidence>
<reference evidence="3 4" key="1">
    <citation type="submission" date="2015-07" db="EMBL/GenBank/DDBJ databases">
        <title>Whole genome sequence of Ardenticatena maritima DSM 23922.</title>
        <authorList>
            <person name="Hemp J."/>
            <person name="Ward L.M."/>
            <person name="Pace L.A."/>
            <person name="Fischer W.W."/>
        </authorList>
    </citation>
    <scope>NUCLEOTIDE SEQUENCE [LARGE SCALE GENOMIC DNA]</scope>
    <source>
        <strain evidence="3 4">110S</strain>
    </source>
</reference>
<accession>A0A0P6XWH1</accession>
<keyword evidence="1" id="KW-0862">Zinc</keyword>
<dbReference type="Proteomes" id="UP000050502">
    <property type="component" value="Unassembled WGS sequence"/>
</dbReference>
<gene>
    <name evidence="3" type="ORF">SE16_10545</name>
</gene>
<name>A0A0P6XWH1_9CHLR</name>
<keyword evidence="1" id="KW-0479">Metal-binding</keyword>
<evidence type="ECO:0000313" key="4">
    <source>
        <dbReference type="Proteomes" id="UP000050502"/>
    </source>
</evidence>
<dbReference type="GO" id="GO:0008270">
    <property type="term" value="F:zinc ion binding"/>
    <property type="evidence" value="ECO:0007669"/>
    <property type="project" value="UniProtKB-KW"/>
</dbReference>
<dbReference type="EMBL" id="LGKN01000005">
    <property type="protein sequence ID" value="KPL88069.1"/>
    <property type="molecule type" value="Genomic_DNA"/>
</dbReference>
<dbReference type="AlphaFoldDB" id="A0A0P6XWH1"/>
<keyword evidence="1" id="KW-0863">Zinc-finger</keyword>
<proteinExistence type="predicted"/>
<evidence type="ECO:0000259" key="2">
    <source>
        <dbReference type="PROSITE" id="PS50966"/>
    </source>
</evidence>
<sequence length="82" mass="9542">MDSSMISKIQKAKEYASEPHRIQFKQFTVQFDGIHDGHTVTYNEGQWHCDCHYFEGHGICSHTMAMERVLGVMLPEREQETP</sequence>
<dbReference type="Pfam" id="PF04434">
    <property type="entry name" value="SWIM"/>
    <property type="match status" value="1"/>
</dbReference>
<comment type="caution">
    <text evidence="3">The sequence shown here is derived from an EMBL/GenBank/DDBJ whole genome shotgun (WGS) entry which is preliminary data.</text>
</comment>
<organism evidence="3 4">
    <name type="scientific">Ardenticatena maritima</name>
    <dbReference type="NCBI Taxonomy" id="872965"/>
    <lineage>
        <taxon>Bacteria</taxon>
        <taxon>Bacillati</taxon>
        <taxon>Chloroflexota</taxon>
        <taxon>Ardenticatenia</taxon>
        <taxon>Ardenticatenales</taxon>
        <taxon>Ardenticatenaceae</taxon>
        <taxon>Ardenticatena</taxon>
    </lineage>
</organism>
<feature type="domain" description="SWIM-type" evidence="2">
    <location>
        <begin position="38"/>
        <end position="71"/>
    </location>
</feature>
<evidence type="ECO:0000313" key="3">
    <source>
        <dbReference type="EMBL" id="KPL88069.1"/>
    </source>
</evidence>
<dbReference type="InterPro" id="IPR007527">
    <property type="entry name" value="Znf_SWIM"/>
</dbReference>
<dbReference type="OrthoDB" id="165488at2"/>
<dbReference type="PROSITE" id="PS50966">
    <property type="entry name" value="ZF_SWIM"/>
    <property type="match status" value="1"/>
</dbReference>